<evidence type="ECO:0000313" key="7">
    <source>
        <dbReference type="Proteomes" id="UP000694044"/>
    </source>
</evidence>
<protein>
    <recommendedName>
        <fullName evidence="5">RxLR effector protein</fullName>
    </recommendedName>
</protein>
<evidence type="ECO:0000256" key="2">
    <source>
        <dbReference type="ARBA" id="ARBA00010400"/>
    </source>
</evidence>
<feature type="chain" id="PRO_5035968089" description="RxLR effector protein" evidence="5">
    <location>
        <begin position="24"/>
        <end position="143"/>
    </location>
</feature>
<dbReference type="InterPro" id="IPR031825">
    <property type="entry name" value="RXLR"/>
</dbReference>
<comment type="similarity">
    <text evidence="2 5">Belongs to the RxLR effector family.</text>
</comment>
<comment type="subcellular location">
    <subcellularLocation>
        <location evidence="1 5">Secreted</location>
    </subcellularLocation>
</comment>
<evidence type="ECO:0000313" key="6">
    <source>
        <dbReference type="EMBL" id="KAG7377418.1"/>
    </source>
</evidence>
<dbReference type="Pfam" id="PF16810">
    <property type="entry name" value="RXLR"/>
    <property type="match status" value="1"/>
</dbReference>
<dbReference type="Proteomes" id="UP000694044">
    <property type="component" value="Unassembled WGS sequence"/>
</dbReference>
<evidence type="ECO:0000256" key="4">
    <source>
        <dbReference type="ARBA" id="ARBA00022729"/>
    </source>
</evidence>
<dbReference type="EMBL" id="JAGDFM010000529">
    <property type="protein sequence ID" value="KAG7377418.1"/>
    <property type="molecule type" value="Genomic_DNA"/>
</dbReference>
<evidence type="ECO:0000256" key="1">
    <source>
        <dbReference type="ARBA" id="ARBA00004613"/>
    </source>
</evidence>
<name>A0A8T1VBF3_9STRA</name>
<dbReference type="GO" id="GO:0005576">
    <property type="term" value="C:extracellular region"/>
    <property type="evidence" value="ECO:0007669"/>
    <property type="project" value="UniProtKB-SubCell"/>
</dbReference>
<dbReference type="AlphaFoldDB" id="A0A8T1VBF3"/>
<gene>
    <name evidence="6" type="ORF">PHYPSEUDO_011659</name>
</gene>
<comment type="caution">
    <text evidence="6">The sequence shown here is derived from an EMBL/GenBank/DDBJ whole genome shotgun (WGS) entry which is preliminary data.</text>
</comment>
<reference evidence="6" key="1">
    <citation type="submission" date="2021-02" db="EMBL/GenBank/DDBJ databases">
        <authorList>
            <person name="Palmer J.M."/>
        </authorList>
    </citation>
    <scope>NUCLEOTIDE SEQUENCE</scope>
    <source>
        <strain evidence="6">SCRP734</strain>
    </source>
</reference>
<keyword evidence="4 5" id="KW-0732">Signal</keyword>
<evidence type="ECO:0000256" key="5">
    <source>
        <dbReference type="RuleBase" id="RU367124"/>
    </source>
</evidence>
<proteinExistence type="inferred from homology"/>
<keyword evidence="3 5" id="KW-0964">Secreted</keyword>
<feature type="signal peptide" evidence="5">
    <location>
        <begin position="1"/>
        <end position="23"/>
    </location>
</feature>
<comment type="function">
    <text evidence="5">Effector that suppresses plant defense responses during pathogen infection.</text>
</comment>
<accession>A0A8T1VBF3</accession>
<evidence type="ECO:0000256" key="3">
    <source>
        <dbReference type="ARBA" id="ARBA00022525"/>
    </source>
</evidence>
<comment type="domain">
    <text evidence="5">The RxLR-dEER motif acts to carry the protein into the host cell cytoplasm through binding to cell surface phosphatidylinositol-3-phosphate.</text>
</comment>
<organism evidence="6 7">
    <name type="scientific">Phytophthora pseudosyringae</name>
    <dbReference type="NCBI Taxonomy" id="221518"/>
    <lineage>
        <taxon>Eukaryota</taxon>
        <taxon>Sar</taxon>
        <taxon>Stramenopiles</taxon>
        <taxon>Oomycota</taxon>
        <taxon>Peronosporomycetes</taxon>
        <taxon>Peronosporales</taxon>
        <taxon>Peronosporaceae</taxon>
        <taxon>Phytophthora</taxon>
    </lineage>
</organism>
<keyword evidence="7" id="KW-1185">Reference proteome</keyword>
<sequence length="143" mass="15882">MRVSFALLVLAAVTLFTSGKCNALSMGTTSKRFLRSGENADVNDANKEERAINFSALKKILPGTSTYKAAKAAKEAAKKLDMVKGLDEMLSNRNNMIKQFQFWKTQKVTDLDVRYTLKAVNRDGPTETAMANQYAQFLKDFTG</sequence>